<evidence type="ECO:0000259" key="4">
    <source>
        <dbReference type="SMART" id="SM00922"/>
    </source>
</evidence>
<sequence length="359" mass="40345">MKRIITHQSIQIPFKAKFAHHSATRESTETIVVEIKNQEGLIGYGESCPRSYVTGETIESAQTFIKQMTPLIENTHTLPELKSLQEKINLEIDKNPSAWCALEMAMLDLLAQERDQSVEVLLGVKSAPVDISYTAVVGISSYFGVLIKLLIYKLLGFSDFKIKLSGKITDDLKVLKLITLFSKAIRVDANNLFKTGKEAIDYLQPLRPYIWAIEEPVSPNAFTEMKDIADTLKIKIILDESFLNYSSLEKIKERPDIFIPNLRISKLGGVLRTLNLIAALEEHNFQWILGSHVGEMSLLTRASLLISGSAPKNLKALEGGFSTHLLSYDPFFPNLKLGRGATIKRESFLNKYGWGMRKQ</sequence>
<protein>
    <submittedName>
        <fullName evidence="5">Enolase C-terminal domain-like protein</fullName>
    </submittedName>
</protein>
<evidence type="ECO:0000256" key="1">
    <source>
        <dbReference type="ARBA" id="ARBA00008031"/>
    </source>
</evidence>
<dbReference type="Gene3D" id="3.30.390.10">
    <property type="entry name" value="Enolase-like, N-terminal domain"/>
    <property type="match status" value="1"/>
</dbReference>
<reference evidence="5 6" key="1">
    <citation type="submission" date="2023-11" db="EMBL/GenBank/DDBJ databases">
        <title>A Novel Polar Bacteriovorax (B. antarcticus) Isolated from the Biocrust in Antarctica.</title>
        <authorList>
            <person name="Mun W."/>
            <person name="Choi S.Y."/>
            <person name="Mitchell R.J."/>
        </authorList>
    </citation>
    <scope>NUCLEOTIDE SEQUENCE [LARGE SCALE GENOMIC DNA]</scope>
    <source>
        <strain evidence="5 6">PP10</strain>
    </source>
</reference>
<dbReference type="SUPFAM" id="SSF54826">
    <property type="entry name" value="Enolase N-terminal domain-like"/>
    <property type="match status" value="1"/>
</dbReference>
<keyword evidence="2" id="KW-0479">Metal-binding</keyword>
<proteinExistence type="inferred from homology"/>
<gene>
    <name evidence="5" type="ORF">SHI21_19400</name>
</gene>
<evidence type="ECO:0000313" key="6">
    <source>
        <dbReference type="Proteomes" id="UP001302274"/>
    </source>
</evidence>
<comment type="caution">
    <text evidence="5">The sequence shown here is derived from an EMBL/GenBank/DDBJ whole genome shotgun (WGS) entry which is preliminary data.</text>
</comment>
<dbReference type="InterPro" id="IPR029017">
    <property type="entry name" value="Enolase-like_N"/>
</dbReference>
<comment type="similarity">
    <text evidence="1">Belongs to the mandelate racemase/muconate lactonizing enzyme family.</text>
</comment>
<dbReference type="SUPFAM" id="SSF51604">
    <property type="entry name" value="Enolase C-terminal domain-like"/>
    <property type="match status" value="1"/>
</dbReference>
<dbReference type="RefSeq" id="WP_323578802.1">
    <property type="nucleotide sequence ID" value="NZ_JAYGJQ010000003.1"/>
</dbReference>
<name>A0ABU5VZI6_9BACT</name>
<dbReference type="Pfam" id="PF02746">
    <property type="entry name" value="MR_MLE_N"/>
    <property type="match status" value="1"/>
</dbReference>
<dbReference type="SMART" id="SM00922">
    <property type="entry name" value="MR_MLE"/>
    <property type="match status" value="1"/>
</dbReference>
<feature type="domain" description="Mandelate racemase/muconate lactonizing enzyme C-terminal" evidence="4">
    <location>
        <begin position="143"/>
        <end position="235"/>
    </location>
</feature>
<evidence type="ECO:0000256" key="3">
    <source>
        <dbReference type="ARBA" id="ARBA00023235"/>
    </source>
</evidence>
<accession>A0ABU5VZI6</accession>
<evidence type="ECO:0000313" key="5">
    <source>
        <dbReference type="EMBL" id="MEA9358411.1"/>
    </source>
</evidence>
<dbReference type="Pfam" id="PF13378">
    <property type="entry name" value="MR_MLE_C"/>
    <property type="match status" value="1"/>
</dbReference>
<dbReference type="PANTHER" id="PTHR48073:SF2">
    <property type="entry name" value="O-SUCCINYLBENZOATE SYNTHASE"/>
    <property type="match status" value="1"/>
</dbReference>
<keyword evidence="6" id="KW-1185">Reference proteome</keyword>
<dbReference type="InterPro" id="IPR029065">
    <property type="entry name" value="Enolase_C-like"/>
</dbReference>
<dbReference type="EMBL" id="JAYGJQ010000003">
    <property type="protein sequence ID" value="MEA9358411.1"/>
    <property type="molecule type" value="Genomic_DNA"/>
</dbReference>
<dbReference type="PANTHER" id="PTHR48073">
    <property type="entry name" value="O-SUCCINYLBENZOATE SYNTHASE-RELATED"/>
    <property type="match status" value="1"/>
</dbReference>
<keyword evidence="3" id="KW-0413">Isomerase</keyword>
<dbReference type="Proteomes" id="UP001302274">
    <property type="component" value="Unassembled WGS sequence"/>
</dbReference>
<dbReference type="InterPro" id="IPR013342">
    <property type="entry name" value="Mandelate_racemase_C"/>
</dbReference>
<evidence type="ECO:0000256" key="2">
    <source>
        <dbReference type="ARBA" id="ARBA00022723"/>
    </source>
</evidence>
<dbReference type="InterPro" id="IPR036849">
    <property type="entry name" value="Enolase-like_C_sf"/>
</dbReference>
<organism evidence="5 6">
    <name type="scientific">Bacteriovorax antarcticus</name>
    <dbReference type="NCBI Taxonomy" id="3088717"/>
    <lineage>
        <taxon>Bacteria</taxon>
        <taxon>Pseudomonadati</taxon>
        <taxon>Bdellovibrionota</taxon>
        <taxon>Bacteriovoracia</taxon>
        <taxon>Bacteriovoracales</taxon>
        <taxon>Bacteriovoracaceae</taxon>
        <taxon>Bacteriovorax</taxon>
    </lineage>
</organism>
<dbReference type="InterPro" id="IPR013341">
    <property type="entry name" value="Mandelate_racemase_N_dom"/>
</dbReference>
<dbReference type="Gene3D" id="3.20.20.120">
    <property type="entry name" value="Enolase-like C-terminal domain"/>
    <property type="match status" value="1"/>
</dbReference>